<reference evidence="2 3" key="1">
    <citation type="submission" date="2024-03" db="EMBL/GenBank/DDBJ databases">
        <title>The Genome Sequence of Enterococcus sp. DIV2402.</title>
        <authorList>
            <consortium name="The Broad Institute Genomics Platform"/>
            <consortium name="The Broad Institute Microbial Omics Core"/>
            <consortium name="The Broad Institute Genomic Center for Infectious Diseases"/>
            <person name="Earl A."/>
            <person name="Manson A."/>
            <person name="Gilmore M."/>
            <person name="Schwartman J."/>
            <person name="Shea T."/>
            <person name="Abouelleil A."/>
            <person name="Cao P."/>
            <person name="Chapman S."/>
            <person name="Cusick C."/>
            <person name="Young S."/>
            <person name="Neafsey D."/>
            <person name="Nusbaum C."/>
            <person name="Birren B."/>
        </authorList>
    </citation>
    <scope>NUCLEOTIDE SEQUENCE [LARGE SCALE GENOMIC DNA]</scope>
    <source>
        <strain evidence="2 3">DIV2402</strain>
    </source>
</reference>
<evidence type="ECO:0000313" key="3">
    <source>
        <dbReference type="Proteomes" id="UP000664701"/>
    </source>
</evidence>
<dbReference type="Proteomes" id="UP000664701">
    <property type="component" value="Chromosome"/>
</dbReference>
<dbReference type="InterPro" id="IPR004843">
    <property type="entry name" value="Calcineurin-like_PHP"/>
</dbReference>
<dbReference type="RefSeq" id="WP_207941602.1">
    <property type="nucleotide sequence ID" value="NZ_CP147251.1"/>
</dbReference>
<dbReference type="Pfam" id="PF00149">
    <property type="entry name" value="Metallophos"/>
    <property type="match status" value="1"/>
</dbReference>
<feature type="domain" description="Calcineurin-like phosphoesterase" evidence="1">
    <location>
        <begin position="12"/>
        <end position="242"/>
    </location>
</feature>
<gene>
    <name evidence="2" type="ORF">DOK78_002897</name>
</gene>
<dbReference type="PANTHER" id="PTHR32440">
    <property type="entry name" value="PHOSPHATASE DCR2-RELATED-RELATED"/>
    <property type="match status" value="1"/>
</dbReference>
<dbReference type="SUPFAM" id="SSF56300">
    <property type="entry name" value="Metallo-dependent phosphatases"/>
    <property type="match status" value="1"/>
</dbReference>
<proteinExistence type="predicted"/>
<protein>
    <recommendedName>
        <fullName evidence="1">Calcineurin-like phosphoesterase domain-containing protein</fullName>
    </recommendedName>
</protein>
<dbReference type="InterPro" id="IPR029052">
    <property type="entry name" value="Metallo-depent_PP-like"/>
</dbReference>
<keyword evidence="3" id="KW-1185">Reference proteome</keyword>
<dbReference type="PANTHER" id="PTHR32440:SF11">
    <property type="entry name" value="METALLOPHOSPHOESTERASE DOMAIN-CONTAINING PROTEIN"/>
    <property type="match status" value="1"/>
</dbReference>
<evidence type="ECO:0000259" key="1">
    <source>
        <dbReference type="Pfam" id="PF00149"/>
    </source>
</evidence>
<organism evidence="2 3">
    <name type="scientific">Candidatus Enterococcus lowellii</name>
    <dbReference type="NCBI Taxonomy" id="2230877"/>
    <lineage>
        <taxon>Bacteria</taxon>
        <taxon>Bacillati</taxon>
        <taxon>Bacillota</taxon>
        <taxon>Bacilli</taxon>
        <taxon>Lactobacillales</taxon>
        <taxon>Enterococcaceae</taxon>
        <taxon>Enterococcus</taxon>
    </lineage>
</organism>
<accession>A0ABZ2SR48</accession>
<evidence type="ECO:0000313" key="2">
    <source>
        <dbReference type="EMBL" id="WYJ78240.1"/>
    </source>
</evidence>
<sequence length="309" mass="35529">MLRCRPDGSFIIAHFTDLHVGYPNNEADRRTLQDLRTCLETLDADLLMFTGDQIWCYGDNNPQQGFQQVIDCINTSEIPVVITYGNHDSEHGKITREALRQMEQGLKNRVFGEQRILTKERLSELFYIYDSTGQHVVKQCVVFDSGDYVSEKIAQQLTDKNADNCYAYLYTEQVRWLEQTLQPVETAIFLHIPLVEYQEAKAFIETGQCLEAICSPEINTGLFATLVEHEQAVNVFCGHDHDNDFTAEWLGVGLHYSRISGYNVYGQFARGYRQIILHEQNALATTIISYDEHKEGKSWQKLDKTLKKI</sequence>
<dbReference type="Gene3D" id="3.60.21.10">
    <property type="match status" value="1"/>
</dbReference>
<name>A0ABZ2SR48_9ENTE</name>
<dbReference type="EMBL" id="CP147251">
    <property type="protein sequence ID" value="WYJ78240.1"/>
    <property type="molecule type" value="Genomic_DNA"/>
</dbReference>